<evidence type="ECO:0000313" key="3">
    <source>
        <dbReference type="Proteomes" id="UP000229026"/>
    </source>
</evidence>
<reference evidence="3" key="1">
    <citation type="submission" date="2017-09" db="EMBL/GenBank/DDBJ databases">
        <title>Depth-based differentiation of microbial function through sediment-hosted aquifers and enrichment of novel symbionts in the deep terrestrial subsurface.</title>
        <authorList>
            <person name="Probst A.J."/>
            <person name="Ladd B."/>
            <person name="Jarett J.K."/>
            <person name="Geller-Mcgrath D.E."/>
            <person name="Sieber C.M.K."/>
            <person name="Emerson J.B."/>
            <person name="Anantharaman K."/>
            <person name="Thomas B.C."/>
            <person name="Malmstrom R."/>
            <person name="Stieglmeier M."/>
            <person name="Klingl A."/>
            <person name="Woyke T."/>
            <person name="Ryan C.M."/>
            <person name="Banfield J.F."/>
        </authorList>
    </citation>
    <scope>NUCLEOTIDE SEQUENCE [LARGE SCALE GENOMIC DNA]</scope>
</reference>
<feature type="non-terminal residue" evidence="2">
    <location>
        <position position="335"/>
    </location>
</feature>
<dbReference type="SUPFAM" id="SSF46689">
    <property type="entry name" value="Homeodomain-like"/>
    <property type="match status" value="1"/>
</dbReference>
<dbReference type="InterPro" id="IPR012337">
    <property type="entry name" value="RNaseH-like_sf"/>
</dbReference>
<dbReference type="PROSITE" id="PS50994">
    <property type="entry name" value="INTEGRASE"/>
    <property type="match status" value="1"/>
</dbReference>
<dbReference type="InterPro" id="IPR036397">
    <property type="entry name" value="RNaseH_sf"/>
</dbReference>
<dbReference type="PANTHER" id="PTHR35004">
    <property type="entry name" value="TRANSPOSASE RV3428C-RELATED"/>
    <property type="match status" value="1"/>
</dbReference>
<protein>
    <recommendedName>
        <fullName evidence="1">Integrase catalytic domain-containing protein</fullName>
    </recommendedName>
</protein>
<dbReference type="Proteomes" id="UP000229026">
    <property type="component" value="Unassembled WGS sequence"/>
</dbReference>
<dbReference type="AlphaFoldDB" id="A0A2M7YKU6"/>
<proteinExistence type="predicted"/>
<dbReference type="GO" id="GO:0003676">
    <property type="term" value="F:nucleic acid binding"/>
    <property type="evidence" value="ECO:0007669"/>
    <property type="project" value="InterPro"/>
</dbReference>
<evidence type="ECO:0000259" key="1">
    <source>
        <dbReference type="PROSITE" id="PS50994"/>
    </source>
</evidence>
<dbReference type="PANTHER" id="PTHR35004:SF7">
    <property type="entry name" value="INTEGRASE PROTEIN"/>
    <property type="match status" value="1"/>
</dbReference>
<feature type="domain" description="Integrase catalytic" evidence="1">
    <location>
        <begin position="188"/>
        <end position="335"/>
    </location>
</feature>
<dbReference type="GO" id="GO:0015074">
    <property type="term" value="P:DNA integration"/>
    <property type="evidence" value="ECO:0007669"/>
    <property type="project" value="InterPro"/>
</dbReference>
<dbReference type="EMBL" id="PFWH01000018">
    <property type="protein sequence ID" value="PJA63608.1"/>
    <property type="molecule type" value="Genomic_DNA"/>
</dbReference>
<name>A0A2M7YKU6_9BACT</name>
<dbReference type="Pfam" id="PF13518">
    <property type="entry name" value="HTH_28"/>
    <property type="match status" value="1"/>
</dbReference>
<comment type="caution">
    <text evidence="2">The sequence shown here is derived from an EMBL/GenBank/DDBJ whole genome shotgun (WGS) entry which is preliminary data.</text>
</comment>
<gene>
    <name evidence="2" type="ORF">CO161_00510</name>
</gene>
<dbReference type="Pfam" id="PF13683">
    <property type="entry name" value="rve_3"/>
    <property type="match status" value="1"/>
</dbReference>
<dbReference type="InterPro" id="IPR009057">
    <property type="entry name" value="Homeodomain-like_sf"/>
</dbReference>
<dbReference type="Gene3D" id="3.30.420.10">
    <property type="entry name" value="Ribonuclease H-like superfamily/Ribonuclease H"/>
    <property type="match status" value="1"/>
</dbReference>
<dbReference type="SUPFAM" id="SSF53098">
    <property type="entry name" value="Ribonuclease H-like"/>
    <property type="match status" value="1"/>
</dbReference>
<dbReference type="InterPro" id="IPR001584">
    <property type="entry name" value="Integrase_cat-core"/>
</dbReference>
<sequence>MLKMVDKEGVVYYYDRVTINRIYGQGFHFVNDLVPLYHMISYFKKYNHLSHSAKLRLKWMDYYFKCENVSLTCRYFGISRKTFYKWQKKYDPNNLYTLEDQSRAPIKVRQPEITPEQKLRIIQLRKKYIRYSKIKLAKIYLRDYNELISSWKIQRVIQQYQLYYHPRKTAKITHKRLTAIKKKRITQLKKKPRNGFLICLDAIEIRWNNLKRYIFTGIDSFSKVAFARMYQNANSYNAADFLNRLLYLIDDRIENIQTDNGSEFGKYFNQACQKMALARYYNRPHTPKDNPVNERFNKTLEDEFINLGNFTPDVVSFNQNLTNWLIEYNFRRPHQ</sequence>
<organism evidence="2 3">
    <name type="scientific">Candidatus Portnoybacteria bacterium CG_4_9_14_3_um_filter_44_9</name>
    <dbReference type="NCBI Taxonomy" id="1974806"/>
    <lineage>
        <taxon>Bacteria</taxon>
        <taxon>Candidatus Portnoyibacteriota</taxon>
    </lineage>
</organism>
<evidence type="ECO:0000313" key="2">
    <source>
        <dbReference type="EMBL" id="PJA63608.1"/>
    </source>
</evidence>
<accession>A0A2M7YKU6</accession>
<dbReference type="InterPro" id="IPR055247">
    <property type="entry name" value="InsJ-like_HTH"/>
</dbReference>